<gene>
    <name evidence="1" type="ORF">PHMEG_00018477</name>
</gene>
<organism evidence="1 2">
    <name type="scientific">Phytophthora megakarya</name>
    <dbReference type="NCBI Taxonomy" id="4795"/>
    <lineage>
        <taxon>Eukaryota</taxon>
        <taxon>Sar</taxon>
        <taxon>Stramenopiles</taxon>
        <taxon>Oomycota</taxon>
        <taxon>Peronosporomycetes</taxon>
        <taxon>Peronosporales</taxon>
        <taxon>Peronosporaceae</taxon>
        <taxon>Phytophthora</taxon>
    </lineage>
</organism>
<dbReference type="Proteomes" id="UP000198211">
    <property type="component" value="Unassembled WGS sequence"/>
</dbReference>
<dbReference type="AlphaFoldDB" id="A0A225VV96"/>
<evidence type="ECO:0000313" key="2">
    <source>
        <dbReference type="Proteomes" id="UP000198211"/>
    </source>
</evidence>
<dbReference type="OrthoDB" id="128331at2759"/>
<protein>
    <submittedName>
        <fullName evidence="1">Uncharacterized protein</fullName>
    </submittedName>
</protein>
<name>A0A225VV96_9STRA</name>
<reference evidence="2" key="1">
    <citation type="submission" date="2017-03" db="EMBL/GenBank/DDBJ databases">
        <title>Phytopthora megakarya and P. palmivora, two closely related causual agents of cacao black pod achieved similar genome size and gene model numbers by different mechanisms.</title>
        <authorList>
            <person name="Ali S."/>
            <person name="Shao J."/>
            <person name="Larry D.J."/>
            <person name="Kronmiller B."/>
            <person name="Shen D."/>
            <person name="Strem M.D."/>
            <person name="Melnick R.L."/>
            <person name="Guiltinan M.J."/>
            <person name="Tyler B.M."/>
            <person name="Meinhardt L.W."/>
            <person name="Bailey B.A."/>
        </authorList>
    </citation>
    <scope>NUCLEOTIDE SEQUENCE [LARGE SCALE GENOMIC DNA]</scope>
    <source>
        <strain evidence="2">zdho120</strain>
    </source>
</reference>
<sequence>MGILLRRLGYRYIKGESRHFFPDSVHNVTYRATYLQHKVQNRDRNNNPIHPEVYLDESYVNTNHVRCTTRFVEESFENWVANRKGSGGHYHRNFDAALFELWFTDLSQELSI</sequence>
<proteinExistence type="predicted"/>
<comment type="caution">
    <text evidence="1">The sequence shown here is derived from an EMBL/GenBank/DDBJ whole genome shotgun (WGS) entry which is preliminary data.</text>
</comment>
<keyword evidence="2" id="KW-1185">Reference proteome</keyword>
<dbReference type="EMBL" id="NBNE01002980">
    <property type="protein sequence ID" value="OWZ08909.1"/>
    <property type="molecule type" value="Genomic_DNA"/>
</dbReference>
<evidence type="ECO:0000313" key="1">
    <source>
        <dbReference type="EMBL" id="OWZ08909.1"/>
    </source>
</evidence>
<accession>A0A225VV96</accession>